<evidence type="ECO:0000256" key="1">
    <source>
        <dbReference type="SAM" id="Phobius"/>
    </source>
</evidence>
<feature type="transmembrane region" description="Helical" evidence="1">
    <location>
        <begin position="30"/>
        <end position="49"/>
    </location>
</feature>
<reference evidence="2 3" key="1">
    <citation type="submission" date="2016-11" db="EMBL/GenBank/DDBJ databases">
        <authorList>
            <person name="Jaros S."/>
            <person name="Januszkiewicz K."/>
            <person name="Wedrychowicz H."/>
        </authorList>
    </citation>
    <scope>NUCLEOTIDE SEQUENCE [LARGE SCALE GENOMIC DNA]</scope>
    <source>
        <strain evidence="2 3">NF2</strain>
    </source>
</reference>
<dbReference type="AlphaFoldDB" id="A0A220MDN6"/>
<evidence type="ECO:0000313" key="3">
    <source>
        <dbReference type="Proteomes" id="UP000197781"/>
    </source>
</evidence>
<protein>
    <submittedName>
        <fullName evidence="2">Uncharacterized protein</fullName>
    </submittedName>
</protein>
<keyword evidence="1" id="KW-0472">Membrane</keyword>
<dbReference type="Proteomes" id="UP000197781">
    <property type="component" value="Chromosome"/>
</dbReference>
<dbReference type="EMBL" id="CP018145">
    <property type="protein sequence ID" value="ASJ53102.1"/>
    <property type="molecule type" value="Genomic_DNA"/>
</dbReference>
<accession>A0A220MDN6</accession>
<dbReference type="KEGG" id="bfm:BP422_05810"/>
<evidence type="ECO:0000313" key="2">
    <source>
        <dbReference type="EMBL" id="ASJ53102.1"/>
    </source>
</evidence>
<organism evidence="2 3">
    <name type="scientific">Brevibacillus formosus</name>
    <dbReference type="NCBI Taxonomy" id="54913"/>
    <lineage>
        <taxon>Bacteria</taxon>
        <taxon>Bacillati</taxon>
        <taxon>Bacillota</taxon>
        <taxon>Bacilli</taxon>
        <taxon>Bacillales</taxon>
        <taxon>Paenibacillaceae</taxon>
        <taxon>Brevibacillus</taxon>
    </lineage>
</organism>
<keyword evidence="1" id="KW-1133">Transmembrane helix</keyword>
<feature type="transmembrane region" description="Helical" evidence="1">
    <location>
        <begin position="5"/>
        <end position="24"/>
    </location>
</feature>
<name>A0A220MDN6_9BACL</name>
<dbReference type="RefSeq" id="WP_088906948.1">
    <property type="nucleotide sequence ID" value="NZ_CP018145.1"/>
</dbReference>
<gene>
    <name evidence="2" type="ORF">BP422_05810</name>
</gene>
<proteinExistence type="predicted"/>
<keyword evidence="1" id="KW-0812">Transmembrane</keyword>
<sequence length="59" mass="6768">MRKQWVGKIAIVLGMALFVVQYYFQTFEYNYILIGLGVILCLMGGFLVSDDSPKKETKM</sequence>